<dbReference type="Proteomes" id="UP000324611">
    <property type="component" value="Unassembled WGS sequence"/>
</dbReference>
<keyword evidence="4" id="KW-1185">Reference proteome</keyword>
<dbReference type="InterPro" id="IPR029058">
    <property type="entry name" value="AB_hydrolase_fold"/>
</dbReference>
<dbReference type="InterPro" id="IPR000073">
    <property type="entry name" value="AB_hydrolase_1"/>
</dbReference>
<proteinExistence type="predicted"/>
<feature type="domain" description="AB hydrolase-1" evidence="2">
    <location>
        <begin position="45"/>
        <end position="191"/>
    </location>
</feature>
<organism evidence="3 4">
    <name type="scientific">Chitinophaga agrisoli</name>
    <dbReference type="NCBI Taxonomy" id="2607653"/>
    <lineage>
        <taxon>Bacteria</taxon>
        <taxon>Pseudomonadati</taxon>
        <taxon>Bacteroidota</taxon>
        <taxon>Chitinophagia</taxon>
        <taxon>Chitinophagales</taxon>
        <taxon>Chitinophagaceae</taxon>
        <taxon>Chitinophaga</taxon>
    </lineage>
</organism>
<feature type="signal peptide" evidence="1">
    <location>
        <begin position="1"/>
        <end position="20"/>
    </location>
</feature>
<protein>
    <submittedName>
        <fullName evidence="3">Alpha/beta hydrolase</fullName>
    </submittedName>
</protein>
<evidence type="ECO:0000313" key="4">
    <source>
        <dbReference type="Proteomes" id="UP000324611"/>
    </source>
</evidence>
<comment type="caution">
    <text evidence="3">The sequence shown here is derived from an EMBL/GenBank/DDBJ whole genome shotgun (WGS) entry which is preliminary data.</text>
</comment>
<dbReference type="AlphaFoldDB" id="A0A5B2VYB7"/>
<dbReference type="SUPFAM" id="SSF53474">
    <property type="entry name" value="alpha/beta-Hydrolases"/>
    <property type="match status" value="1"/>
</dbReference>
<dbReference type="InterPro" id="IPR050471">
    <property type="entry name" value="AB_hydrolase"/>
</dbReference>
<dbReference type="GO" id="GO:0046503">
    <property type="term" value="P:glycerolipid catabolic process"/>
    <property type="evidence" value="ECO:0007669"/>
    <property type="project" value="TreeGrafter"/>
</dbReference>
<feature type="chain" id="PRO_5023065357" evidence="1">
    <location>
        <begin position="21"/>
        <end position="282"/>
    </location>
</feature>
<evidence type="ECO:0000259" key="2">
    <source>
        <dbReference type="Pfam" id="PF00561"/>
    </source>
</evidence>
<gene>
    <name evidence="3" type="ORF">F0L74_12505</name>
</gene>
<dbReference type="PANTHER" id="PTHR43433">
    <property type="entry name" value="HYDROLASE, ALPHA/BETA FOLD FAMILY PROTEIN"/>
    <property type="match status" value="1"/>
</dbReference>
<evidence type="ECO:0000256" key="1">
    <source>
        <dbReference type="SAM" id="SignalP"/>
    </source>
</evidence>
<dbReference type="PANTHER" id="PTHR43433:SF5">
    <property type="entry name" value="AB HYDROLASE-1 DOMAIN-CONTAINING PROTEIN"/>
    <property type="match status" value="1"/>
</dbReference>
<evidence type="ECO:0000313" key="3">
    <source>
        <dbReference type="EMBL" id="KAA2243322.1"/>
    </source>
</evidence>
<sequence>MRYIIILITLTMLTANSTYAQTANAGHYADINGLHMYYELHGEGPALVLIHGGGSTINTSFSQLLPALARHYQVIAVEMQAHGRTNDRNQPLSFEQDADDVSALLDHLNIKSAAIFGFSNGATTALLMAIRHPQQVTRVVAASGAYKRTGCDPRFWEGFQHASLDNMPQPLKDAYLQVAPDPKGLQTMFNRDVERMRNFEDMKDEEIRSITVPVLVLHSDHDVSSPEHAVETYRLLQHGELAILPGGHGEYMGAAETSQAGNTMPAATLTILTTFLDKPIAK</sequence>
<keyword evidence="1" id="KW-0732">Signal</keyword>
<accession>A0A5B2VYB7</accession>
<dbReference type="GO" id="GO:0004806">
    <property type="term" value="F:triacylglycerol lipase activity"/>
    <property type="evidence" value="ECO:0007669"/>
    <property type="project" value="TreeGrafter"/>
</dbReference>
<keyword evidence="3" id="KW-0378">Hydrolase</keyword>
<dbReference type="Pfam" id="PF00561">
    <property type="entry name" value="Abhydrolase_1"/>
    <property type="match status" value="1"/>
</dbReference>
<reference evidence="3 4" key="1">
    <citation type="submission" date="2019-09" db="EMBL/GenBank/DDBJ databases">
        <title>Chitinophaga ginsengihumi sp. nov., isolated from soil of ginseng rhizosphere.</title>
        <authorList>
            <person name="Lee J."/>
        </authorList>
    </citation>
    <scope>NUCLEOTIDE SEQUENCE [LARGE SCALE GENOMIC DNA]</scope>
    <source>
        <strain evidence="3 4">BN140078</strain>
    </source>
</reference>
<reference evidence="3 4" key="2">
    <citation type="submission" date="2019-09" db="EMBL/GenBank/DDBJ databases">
        <authorList>
            <person name="Jin C."/>
        </authorList>
    </citation>
    <scope>NUCLEOTIDE SEQUENCE [LARGE SCALE GENOMIC DNA]</scope>
    <source>
        <strain evidence="3 4">BN140078</strain>
    </source>
</reference>
<dbReference type="Gene3D" id="3.40.50.1820">
    <property type="entry name" value="alpha/beta hydrolase"/>
    <property type="match status" value="1"/>
</dbReference>
<name>A0A5B2VYB7_9BACT</name>
<dbReference type="EMBL" id="VUOC01000002">
    <property type="protein sequence ID" value="KAA2243322.1"/>
    <property type="molecule type" value="Genomic_DNA"/>
</dbReference>